<dbReference type="PROSITE" id="PS50893">
    <property type="entry name" value="ABC_TRANSPORTER_2"/>
    <property type="match status" value="1"/>
</dbReference>
<proteinExistence type="predicted"/>
<dbReference type="Proteomes" id="UP000553034">
    <property type="component" value="Unassembled WGS sequence"/>
</dbReference>
<dbReference type="InterPro" id="IPR003439">
    <property type="entry name" value="ABC_transporter-like_ATP-bd"/>
</dbReference>
<evidence type="ECO:0000256" key="3">
    <source>
        <dbReference type="ARBA" id="ARBA00022840"/>
    </source>
</evidence>
<evidence type="ECO:0000256" key="4">
    <source>
        <dbReference type="ARBA" id="ARBA00022967"/>
    </source>
</evidence>
<keyword evidence="3 7" id="KW-0067">ATP-binding</keyword>
<evidence type="ECO:0000313" key="8">
    <source>
        <dbReference type="Proteomes" id="UP000553034"/>
    </source>
</evidence>
<evidence type="ECO:0000256" key="1">
    <source>
        <dbReference type="ARBA" id="ARBA00022448"/>
    </source>
</evidence>
<evidence type="ECO:0000313" key="7">
    <source>
        <dbReference type="EMBL" id="MBB4118835.1"/>
    </source>
</evidence>
<dbReference type="SMART" id="SM00382">
    <property type="entry name" value="AAA"/>
    <property type="match status" value="1"/>
</dbReference>
<dbReference type="RefSeq" id="WP_183477198.1">
    <property type="nucleotide sequence ID" value="NZ_JACIFO010000004.1"/>
</dbReference>
<dbReference type="Pfam" id="PF00005">
    <property type="entry name" value="ABC_tran"/>
    <property type="match status" value="1"/>
</dbReference>
<dbReference type="AlphaFoldDB" id="A0A840EP09"/>
<dbReference type="GO" id="GO:0005524">
    <property type="term" value="F:ATP binding"/>
    <property type="evidence" value="ECO:0007669"/>
    <property type="project" value="UniProtKB-KW"/>
</dbReference>
<dbReference type="GO" id="GO:0016887">
    <property type="term" value="F:ATP hydrolysis activity"/>
    <property type="evidence" value="ECO:0007669"/>
    <property type="project" value="InterPro"/>
</dbReference>
<sequence length="258" mass="29230">MIKAHQVSYSHKKYHILKGIDVSIEYGELLAIVGPNGAGKSTLLNVLANELKTKDTERIFFKEKTFSEWNIDDLAKNKAKFSQHNPADIPLLVKDVVIMGRYPFFEASPRREDLEAAENAMRKTDVFHMKNRAYNSLSGGEKQRVHLSRVLAQLENSITHKLLFLDEPLNNLDVKHQHKILKTIKDFTQKANTTIVVIHDLNLAAQFANKVVLMDKGKIVSQGEPSVVFTEDIITKTYGFPCKICDNPITKKPMIIFG</sequence>
<reference evidence="7 8" key="1">
    <citation type="submission" date="2020-08" db="EMBL/GenBank/DDBJ databases">
        <title>Genomic Encyclopedia of Type Strains, Phase IV (KMG-IV): sequencing the most valuable type-strain genomes for metagenomic binning, comparative biology and taxonomic classification.</title>
        <authorList>
            <person name="Goeker M."/>
        </authorList>
    </citation>
    <scope>NUCLEOTIDE SEQUENCE [LARGE SCALE GENOMIC DNA]</scope>
    <source>
        <strain evidence="7 8">DSM 29568</strain>
    </source>
</reference>
<dbReference type="InterPro" id="IPR027417">
    <property type="entry name" value="P-loop_NTPase"/>
</dbReference>
<dbReference type="EMBL" id="JACIFO010000004">
    <property type="protein sequence ID" value="MBB4118835.1"/>
    <property type="molecule type" value="Genomic_DNA"/>
</dbReference>
<protein>
    <submittedName>
        <fullName evidence="7">Iron complex transport system ATP-binding protein</fullName>
    </submittedName>
</protein>
<organism evidence="7 8">
    <name type="scientific">Mesonia hippocampi</name>
    <dbReference type="NCBI Taxonomy" id="1628250"/>
    <lineage>
        <taxon>Bacteria</taxon>
        <taxon>Pseudomonadati</taxon>
        <taxon>Bacteroidota</taxon>
        <taxon>Flavobacteriia</taxon>
        <taxon>Flavobacteriales</taxon>
        <taxon>Flavobacteriaceae</taxon>
        <taxon>Mesonia</taxon>
    </lineage>
</organism>
<evidence type="ECO:0000256" key="5">
    <source>
        <dbReference type="ARBA" id="ARBA00037066"/>
    </source>
</evidence>
<keyword evidence="4" id="KW-1278">Translocase</keyword>
<dbReference type="PANTHER" id="PTHR42794:SF1">
    <property type="entry name" value="HEMIN IMPORT ATP-BINDING PROTEIN HMUV"/>
    <property type="match status" value="1"/>
</dbReference>
<accession>A0A840EP09</accession>
<dbReference type="FunFam" id="3.40.50.300:FF:000134">
    <property type="entry name" value="Iron-enterobactin ABC transporter ATP-binding protein"/>
    <property type="match status" value="1"/>
</dbReference>
<gene>
    <name evidence="7" type="ORF">GGR32_001126</name>
</gene>
<feature type="domain" description="ABC transporter" evidence="6">
    <location>
        <begin position="2"/>
        <end position="241"/>
    </location>
</feature>
<comment type="caution">
    <text evidence="7">The sequence shown here is derived from an EMBL/GenBank/DDBJ whole genome shotgun (WGS) entry which is preliminary data.</text>
</comment>
<dbReference type="CDD" id="cd03214">
    <property type="entry name" value="ABC_Iron-Siderophores_B12_Hemin"/>
    <property type="match status" value="1"/>
</dbReference>
<evidence type="ECO:0000259" key="6">
    <source>
        <dbReference type="PROSITE" id="PS50893"/>
    </source>
</evidence>
<keyword evidence="1" id="KW-0813">Transport</keyword>
<dbReference type="Gene3D" id="3.40.50.300">
    <property type="entry name" value="P-loop containing nucleotide triphosphate hydrolases"/>
    <property type="match status" value="1"/>
</dbReference>
<dbReference type="NCBIfam" id="NF010068">
    <property type="entry name" value="PRK13548.1"/>
    <property type="match status" value="1"/>
</dbReference>
<name>A0A840EP09_9FLAO</name>
<comment type="function">
    <text evidence="5">Part of the ABC transporter complex HmuTUV involved in hemin import. Responsible for energy coupling to the transport system.</text>
</comment>
<keyword evidence="8" id="KW-1185">Reference proteome</keyword>
<dbReference type="InterPro" id="IPR003593">
    <property type="entry name" value="AAA+_ATPase"/>
</dbReference>
<dbReference type="PANTHER" id="PTHR42794">
    <property type="entry name" value="HEMIN IMPORT ATP-BINDING PROTEIN HMUV"/>
    <property type="match status" value="1"/>
</dbReference>
<dbReference type="SUPFAM" id="SSF52540">
    <property type="entry name" value="P-loop containing nucleoside triphosphate hydrolases"/>
    <property type="match status" value="1"/>
</dbReference>
<evidence type="ECO:0000256" key="2">
    <source>
        <dbReference type="ARBA" id="ARBA00022741"/>
    </source>
</evidence>
<keyword evidence="2" id="KW-0547">Nucleotide-binding</keyword>